<evidence type="ECO:0000256" key="7">
    <source>
        <dbReference type="ARBA" id="ARBA00023136"/>
    </source>
</evidence>
<feature type="transmembrane region" description="Helical" evidence="9">
    <location>
        <begin position="35"/>
        <end position="52"/>
    </location>
</feature>
<evidence type="ECO:0000256" key="1">
    <source>
        <dbReference type="ARBA" id="ARBA00004651"/>
    </source>
</evidence>
<evidence type="ECO:0000256" key="2">
    <source>
        <dbReference type="ARBA" id="ARBA00009773"/>
    </source>
</evidence>
<protein>
    <submittedName>
        <fullName evidence="10">AI-2E family transporter</fullName>
    </submittedName>
</protein>
<feature type="transmembrane region" description="Helical" evidence="9">
    <location>
        <begin position="156"/>
        <end position="174"/>
    </location>
</feature>
<feature type="transmembrane region" description="Helical" evidence="9">
    <location>
        <begin position="64"/>
        <end position="86"/>
    </location>
</feature>
<dbReference type="GO" id="GO:0005886">
    <property type="term" value="C:plasma membrane"/>
    <property type="evidence" value="ECO:0007669"/>
    <property type="project" value="UniProtKB-SubCell"/>
</dbReference>
<accession>A0A348G1A8</accession>
<feature type="transmembrane region" description="Helical" evidence="9">
    <location>
        <begin position="210"/>
        <end position="232"/>
    </location>
</feature>
<dbReference type="AlphaFoldDB" id="A0A348G1A8"/>
<keyword evidence="7 9" id="KW-0472">Membrane</keyword>
<evidence type="ECO:0000313" key="11">
    <source>
        <dbReference type="Proteomes" id="UP000266934"/>
    </source>
</evidence>
<dbReference type="PANTHER" id="PTHR21716:SF53">
    <property type="entry name" value="PERMEASE PERM-RELATED"/>
    <property type="match status" value="1"/>
</dbReference>
<evidence type="ECO:0000256" key="9">
    <source>
        <dbReference type="SAM" id="Phobius"/>
    </source>
</evidence>
<keyword evidence="5 9" id="KW-0812">Transmembrane</keyword>
<dbReference type="PANTHER" id="PTHR21716">
    <property type="entry name" value="TRANSMEMBRANE PROTEIN"/>
    <property type="match status" value="1"/>
</dbReference>
<feature type="transmembrane region" description="Helical" evidence="9">
    <location>
        <begin position="315"/>
        <end position="341"/>
    </location>
</feature>
<dbReference type="KEGG" id="blag:BLTE_20260"/>
<evidence type="ECO:0000256" key="3">
    <source>
        <dbReference type="ARBA" id="ARBA00022448"/>
    </source>
</evidence>
<feature type="transmembrane region" description="Helical" evidence="9">
    <location>
        <begin position="276"/>
        <end position="295"/>
    </location>
</feature>
<dbReference type="EMBL" id="AP018907">
    <property type="protein sequence ID" value="BBF93341.1"/>
    <property type="molecule type" value="Genomic_DNA"/>
</dbReference>
<feature type="compositionally biased region" description="Gly residues" evidence="8">
    <location>
        <begin position="367"/>
        <end position="380"/>
    </location>
</feature>
<gene>
    <name evidence="10" type="ORF">BLTE_20260</name>
</gene>
<keyword evidence="3" id="KW-0813">Transport</keyword>
<sequence>MAGRASRMVQKHVWLVLLAVLVVSATVLREALLPFVAGAAVAYVLNPLVIRLEQLGVSRLGAALGIFTVIGVIMVGLVVGAGPVVVEELSYLVERAPSYFRQLQALTTADQDRPWLARVIGDGLGQAEQAFSEFSSAAVSSVESFLGSAWSGGEELISALSVLIVVPIVAAYFIKDWDRITTFLDRCVPDAHKETVHTLAREINDKISGFMVGQATLCLVLAAFYAIALSLIGLNHGLIVGIGTGLLSFVPYLGFLTGLVVATLIGLAQYWPDWPLVLQIPVIFLVGQTIADYVLSPYLLGRRVELGPVWVMFSLFAFGKLFGLFGLVVAVPLAAAIGVIFRFLTKMYLEDPEAAGLTSAPAPGTENGTGGGAGTGGLTL</sequence>
<keyword evidence="4" id="KW-1003">Cell membrane</keyword>
<keyword evidence="6 9" id="KW-1133">Transmembrane helix</keyword>
<keyword evidence="11" id="KW-1185">Reference proteome</keyword>
<dbReference type="Proteomes" id="UP000266934">
    <property type="component" value="Chromosome"/>
</dbReference>
<evidence type="ECO:0000313" key="10">
    <source>
        <dbReference type="EMBL" id="BBF93341.1"/>
    </source>
</evidence>
<evidence type="ECO:0000256" key="6">
    <source>
        <dbReference type="ARBA" id="ARBA00022989"/>
    </source>
</evidence>
<name>A0A348G1A8_9HYPH</name>
<dbReference type="GO" id="GO:0055085">
    <property type="term" value="P:transmembrane transport"/>
    <property type="evidence" value="ECO:0007669"/>
    <property type="project" value="TreeGrafter"/>
</dbReference>
<comment type="similarity">
    <text evidence="2">Belongs to the autoinducer-2 exporter (AI-2E) (TC 2.A.86) family.</text>
</comment>
<comment type="subcellular location">
    <subcellularLocation>
        <location evidence="1">Cell membrane</location>
        <topology evidence="1">Multi-pass membrane protein</topology>
    </subcellularLocation>
</comment>
<feature type="region of interest" description="Disordered" evidence="8">
    <location>
        <begin position="356"/>
        <end position="380"/>
    </location>
</feature>
<evidence type="ECO:0000256" key="8">
    <source>
        <dbReference type="SAM" id="MobiDB-lite"/>
    </source>
</evidence>
<evidence type="ECO:0000256" key="5">
    <source>
        <dbReference type="ARBA" id="ARBA00022692"/>
    </source>
</evidence>
<dbReference type="Pfam" id="PF01594">
    <property type="entry name" value="AI-2E_transport"/>
    <property type="match status" value="1"/>
</dbReference>
<dbReference type="InterPro" id="IPR002549">
    <property type="entry name" value="AI-2E-like"/>
</dbReference>
<evidence type="ECO:0000256" key="4">
    <source>
        <dbReference type="ARBA" id="ARBA00022475"/>
    </source>
</evidence>
<proteinExistence type="inferred from homology"/>
<feature type="transmembrane region" description="Helical" evidence="9">
    <location>
        <begin position="238"/>
        <end position="264"/>
    </location>
</feature>
<organism evidence="10 11">
    <name type="scientific">Blastochloris tepida</name>
    <dbReference type="NCBI Taxonomy" id="2233851"/>
    <lineage>
        <taxon>Bacteria</taxon>
        <taxon>Pseudomonadati</taxon>
        <taxon>Pseudomonadota</taxon>
        <taxon>Alphaproteobacteria</taxon>
        <taxon>Hyphomicrobiales</taxon>
        <taxon>Blastochloridaceae</taxon>
        <taxon>Blastochloris</taxon>
    </lineage>
</organism>
<reference evidence="10 11" key="1">
    <citation type="submission" date="2018-08" db="EMBL/GenBank/DDBJ databases">
        <title>Complete genome sequencing of Blastochloris tepida GI.</title>
        <authorList>
            <person name="Tsukatani Y."/>
            <person name="Mori H."/>
        </authorList>
    </citation>
    <scope>NUCLEOTIDE SEQUENCE [LARGE SCALE GENOMIC DNA]</scope>
    <source>
        <strain evidence="10 11">GI</strain>
    </source>
</reference>